<sequence>MHPAEIIRATHSLAKHYWRVERGLDRASFERLVQPEIDVLTPTDYSRLTKDGTCTKKLMTAICRPAVLERIESALDYPGLFQCKSATEIEKLINERSYVSHPSPSTSRSSDCVIIPATEMTEAAQLSAREEKAIKHLLFMAMSAEHNVLCLADPPPGASFLAYALATSQLSRQEIRSAFMILPHSGMVDEYLTSSEPLTYDQPFEQALLVVAERLGLSGRPSAGALLNALSVSSSVLIVLAAKSIPERALGGSSYIRDLLDAACRPAFRRQPGSPVPVILVGQPPGELRARRLKYLTNLKEGLAFPAKPSRERSVFFESQLKRFGEFRGATPAGAPENARIKQAKGHFNADNSYVVFPSTLRMLGFLASNDTNLSNFDPTSGWLRQSGMAPSALPVDVGLHLFEVIAHARAIKEGGKRNPSLRALRWCSTALYWLTEDAAEDLGRLLPRTNLESFRTAIKTFDEHIDLEQHENERSPAYKMDMALRGVVQNRWANRDAFGRATVHHRIALRLFESSHSKELLSAEYPFRPHWGRSRMHFLAECLRHLVRSCEQAPRTDADRGNISEDLDEFPKPPFGQNGKWRPRYAADVINYCFGQIYWLQLNANRVTGTIHNRKLSRQHGAYHLTAELLQLMSEDGILGKPHWALHPVYVQRYLREVAYAQLDLGELQAAKTSFEMLIEAWRCEHRDPAEGIAFKLDLIIALSAMNDLAAARKTLEEVRAEFGTLPSEGGNSFARRSRIRIKTRVDAREAQLRYLEGDLDGALQACMRIETVNPGAIGRDVAHTYIATLGALGGADRLTRATAICVRNVFDNTTRGLHHEALGFRVALGHAFRKLGMLDVAEVVLDQVYNDVQLYGCSERTYLALLLEAGRIVFAQRRLARAYAAYLRPCFDRARSRGYVRHTEISRRYARMCLEKMLVEAAESSHSLSEGTLSVELHGRGGIQPNDGSTVDLDPSIPFDTFASDDWVARLCSVEGLQAELDQIRRL</sequence>
<name>A0A4R6Z521_9GAMM</name>
<accession>A0A4R6Z521</accession>
<organism evidence="1 2">
    <name type="scientific">Tahibacter aquaticus</name>
    <dbReference type="NCBI Taxonomy" id="520092"/>
    <lineage>
        <taxon>Bacteria</taxon>
        <taxon>Pseudomonadati</taxon>
        <taxon>Pseudomonadota</taxon>
        <taxon>Gammaproteobacteria</taxon>
        <taxon>Lysobacterales</taxon>
        <taxon>Rhodanobacteraceae</taxon>
        <taxon>Tahibacter</taxon>
    </lineage>
</organism>
<dbReference type="EMBL" id="SNZH01000003">
    <property type="protein sequence ID" value="TDR46797.1"/>
    <property type="molecule type" value="Genomic_DNA"/>
</dbReference>
<proteinExistence type="predicted"/>
<dbReference type="AlphaFoldDB" id="A0A4R6Z521"/>
<evidence type="ECO:0000313" key="1">
    <source>
        <dbReference type="EMBL" id="TDR46797.1"/>
    </source>
</evidence>
<keyword evidence="2" id="KW-1185">Reference proteome</keyword>
<evidence type="ECO:0000313" key="2">
    <source>
        <dbReference type="Proteomes" id="UP000295293"/>
    </source>
</evidence>
<gene>
    <name evidence="1" type="ORF">DFR29_103333</name>
</gene>
<reference evidence="1 2" key="1">
    <citation type="submission" date="2019-03" db="EMBL/GenBank/DDBJ databases">
        <title>Genomic Encyclopedia of Type Strains, Phase IV (KMG-IV): sequencing the most valuable type-strain genomes for metagenomic binning, comparative biology and taxonomic classification.</title>
        <authorList>
            <person name="Goeker M."/>
        </authorList>
    </citation>
    <scope>NUCLEOTIDE SEQUENCE [LARGE SCALE GENOMIC DNA]</scope>
    <source>
        <strain evidence="1 2">DSM 21667</strain>
    </source>
</reference>
<dbReference type="Proteomes" id="UP000295293">
    <property type="component" value="Unassembled WGS sequence"/>
</dbReference>
<comment type="caution">
    <text evidence="1">The sequence shown here is derived from an EMBL/GenBank/DDBJ whole genome shotgun (WGS) entry which is preliminary data.</text>
</comment>
<protein>
    <submittedName>
        <fullName evidence="1">Uncharacterized protein</fullName>
    </submittedName>
</protein>